<dbReference type="GO" id="GO:0016740">
    <property type="term" value="F:transferase activity"/>
    <property type="evidence" value="ECO:0007669"/>
    <property type="project" value="UniProtKB-KW"/>
</dbReference>
<comment type="caution">
    <text evidence="4">The sequence shown here is derived from an EMBL/GenBank/DDBJ whole genome shotgun (WGS) entry which is preliminary data.</text>
</comment>
<feature type="region of interest" description="Disordered" evidence="2">
    <location>
        <begin position="278"/>
        <end position="322"/>
    </location>
</feature>
<dbReference type="RefSeq" id="WP_377146547.1">
    <property type="nucleotide sequence ID" value="NZ_JBHTFS010000001.1"/>
</dbReference>
<name>A0A936ZFR9_9HYPH</name>
<keyword evidence="1" id="KW-0175">Coiled coil</keyword>
<evidence type="ECO:0000313" key="5">
    <source>
        <dbReference type="Proteomes" id="UP000605848"/>
    </source>
</evidence>
<evidence type="ECO:0000256" key="2">
    <source>
        <dbReference type="SAM" id="MobiDB-lite"/>
    </source>
</evidence>
<dbReference type="Proteomes" id="UP000605848">
    <property type="component" value="Unassembled WGS sequence"/>
</dbReference>
<accession>A0A936ZFR9</accession>
<keyword evidence="5" id="KW-1185">Reference proteome</keyword>
<feature type="domain" description="Polysaccharide pyruvyl transferase" evidence="3">
    <location>
        <begin position="40"/>
        <end position="251"/>
    </location>
</feature>
<dbReference type="AlphaFoldDB" id="A0A936ZFR9"/>
<sequence length="474" mass="53277">MEAESAHAAIRNEILQHEALRTAMTSAVAQRATFIASMGNIGDGLVQLGTFDLFAEFGLAPRVQGLWTSPPDGQKLAVIGGGGGWVEGFWEKTARAMRPFLEGGGEIILLPSSVSGFEQYFAQYARQVTIFARERVSFDRLNAVAELHGRVHLCHDLAFALDPTTFSELRRMQGSGELSLFRSDAEGCRTELPPSNIDIALSRNGDIWHSREACLQPVMAVARMMSHFEHVRTDRLHMTALAAMLGRRVTMSRNSYFKNQAVFESSLCRFKNVTLAEEENSGPARPIPSRVGSGQVMPGDASPAASGRAQVQGQTGSANPESMRNELVALARLRREWFEPELCRLQQAVREHERTRKDLYDQLQEQRRRSLHYAADAAAKQNEIASQQQEILKLHARLKHLQQFELKLKQQVKISAKLQRQLARYRSQLAAIQGSRWYKAWRIYLKSYSLPVLGGVLRRLRRAVGILVRARHRP</sequence>
<evidence type="ECO:0000259" key="3">
    <source>
        <dbReference type="Pfam" id="PF04230"/>
    </source>
</evidence>
<evidence type="ECO:0000256" key="1">
    <source>
        <dbReference type="SAM" id="Coils"/>
    </source>
</evidence>
<gene>
    <name evidence="4" type="ORF">JKG68_23850</name>
</gene>
<proteinExistence type="predicted"/>
<protein>
    <submittedName>
        <fullName evidence="4">Polysaccharide pyruvyl transferase family protein</fullName>
    </submittedName>
</protein>
<evidence type="ECO:0000313" key="4">
    <source>
        <dbReference type="EMBL" id="MBL0406975.1"/>
    </source>
</evidence>
<dbReference type="InterPro" id="IPR007345">
    <property type="entry name" value="Polysacch_pyruvyl_Trfase"/>
</dbReference>
<feature type="coiled-coil region" evidence="1">
    <location>
        <begin position="349"/>
        <end position="435"/>
    </location>
</feature>
<feature type="compositionally biased region" description="Polar residues" evidence="2">
    <location>
        <begin position="309"/>
        <end position="322"/>
    </location>
</feature>
<keyword evidence="4" id="KW-0808">Transferase</keyword>
<organism evidence="4 5">
    <name type="scientific">Microvirga aerilata</name>
    <dbReference type="NCBI Taxonomy" id="670292"/>
    <lineage>
        <taxon>Bacteria</taxon>
        <taxon>Pseudomonadati</taxon>
        <taxon>Pseudomonadota</taxon>
        <taxon>Alphaproteobacteria</taxon>
        <taxon>Hyphomicrobiales</taxon>
        <taxon>Methylobacteriaceae</taxon>
        <taxon>Microvirga</taxon>
    </lineage>
</organism>
<reference evidence="4" key="1">
    <citation type="submission" date="2021-01" db="EMBL/GenBank/DDBJ databases">
        <title>Microvirga sp.</title>
        <authorList>
            <person name="Kim M.K."/>
        </authorList>
    </citation>
    <scope>NUCLEOTIDE SEQUENCE</scope>
    <source>
        <strain evidence="4">5420S-16</strain>
    </source>
</reference>
<dbReference type="Pfam" id="PF04230">
    <property type="entry name" value="PS_pyruv_trans"/>
    <property type="match status" value="1"/>
</dbReference>
<dbReference type="EMBL" id="JAEQMY010000058">
    <property type="protein sequence ID" value="MBL0406975.1"/>
    <property type="molecule type" value="Genomic_DNA"/>
</dbReference>